<feature type="domain" description="Fumarylacetoacetase N-terminal" evidence="2">
    <location>
        <begin position="1"/>
        <end position="78"/>
    </location>
</feature>
<dbReference type="InterPro" id="IPR036663">
    <property type="entry name" value="Fumarylacetoacetase_C_sf"/>
</dbReference>
<gene>
    <name evidence="3" type="ORF">SAMN05428957_104229</name>
</gene>
<dbReference type="GO" id="GO:0016787">
    <property type="term" value="F:hydrolase activity"/>
    <property type="evidence" value="ECO:0007669"/>
    <property type="project" value="UniProtKB-KW"/>
</dbReference>
<dbReference type="Proteomes" id="UP000198552">
    <property type="component" value="Unassembled WGS sequence"/>
</dbReference>
<dbReference type="Pfam" id="PF18288">
    <property type="entry name" value="FAA_hydro_N_2"/>
    <property type="match status" value="1"/>
</dbReference>
<dbReference type="EMBL" id="FNHP01000004">
    <property type="protein sequence ID" value="SDM32536.1"/>
    <property type="molecule type" value="Genomic_DNA"/>
</dbReference>
<dbReference type="RefSeq" id="WP_091568985.1">
    <property type="nucleotide sequence ID" value="NZ_FNHP01000004.1"/>
</dbReference>
<protein>
    <submittedName>
        <fullName evidence="3">Fumarylacetoacetate (FAA) hydrolase</fullName>
    </submittedName>
</protein>
<evidence type="ECO:0000259" key="2">
    <source>
        <dbReference type="Pfam" id="PF18288"/>
    </source>
</evidence>
<accession>A0A1G9SAM8</accession>
<evidence type="ECO:0000313" key="4">
    <source>
        <dbReference type="Proteomes" id="UP000198552"/>
    </source>
</evidence>
<dbReference type="InterPro" id="IPR041072">
    <property type="entry name" value="FAA_hydro_N"/>
</dbReference>
<keyword evidence="4" id="KW-1185">Reference proteome</keyword>
<dbReference type="SUPFAM" id="SSF56529">
    <property type="entry name" value="FAH"/>
    <property type="match status" value="1"/>
</dbReference>
<keyword evidence="3" id="KW-0378">Hydrolase</keyword>
<evidence type="ECO:0000313" key="3">
    <source>
        <dbReference type="EMBL" id="SDM32536.1"/>
    </source>
</evidence>
<proteinExistence type="predicted"/>
<sequence length="313" mass="32770">MKLATYQDSSRDGQLVVVSRDLSQAHYATGIASRLQQVLDDWSFLAPQLADLSAELNAGRARHAFPFEPARCLAPLPRAFQWAEVQTGAQAATRATPPLVQGAGDALLGPYDALRLPGDDLDIDFEAGLAVIAGDLRQGATPAQALDAVRLVMLSSSAVLRQPAEAERAAGLAPMRSRPGTAFSPVAATPDELDGAWQDGRVQLTLQCSLNGRRLGLCEAGAGMAWHFGELLAYLAGTRHVRAGSIVGSGALDGVDAARGQASIAARRAAEVAATGQPVTGYLRFGDAVRVEMKNRAGHSVFGAIDQEIAPLA</sequence>
<dbReference type="STRING" id="1527607.SAMN05428957_104229"/>
<dbReference type="InterPro" id="IPR011234">
    <property type="entry name" value="Fumarylacetoacetase-like_C"/>
</dbReference>
<feature type="domain" description="Fumarylacetoacetase-like C-terminal" evidence="1">
    <location>
        <begin position="92"/>
        <end position="295"/>
    </location>
</feature>
<organism evidence="3 4">
    <name type="scientific">Oryzisolibacter propanilivorax</name>
    <dbReference type="NCBI Taxonomy" id="1527607"/>
    <lineage>
        <taxon>Bacteria</taxon>
        <taxon>Pseudomonadati</taxon>
        <taxon>Pseudomonadota</taxon>
        <taxon>Betaproteobacteria</taxon>
        <taxon>Burkholderiales</taxon>
        <taxon>Comamonadaceae</taxon>
        <taxon>Oryzisolibacter</taxon>
    </lineage>
</organism>
<name>A0A1G9SAM8_9BURK</name>
<dbReference type="AlphaFoldDB" id="A0A1G9SAM8"/>
<dbReference type="Pfam" id="PF01557">
    <property type="entry name" value="FAA_hydrolase"/>
    <property type="match status" value="1"/>
</dbReference>
<dbReference type="PANTHER" id="PTHR43211">
    <property type="entry name" value="FUMARYLACETOACETATE HYDROLASE"/>
    <property type="match status" value="1"/>
</dbReference>
<dbReference type="OrthoDB" id="9775905at2"/>
<reference evidence="4" key="1">
    <citation type="submission" date="2016-10" db="EMBL/GenBank/DDBJ databases">
        <authorList>
            <person name="Varghese N."/>
            <person name="Submissions S."/>
        </authorList>
    </citation>
    <scope>NUCLEOTIDE SEQUENCE [LARGE SCALE GENOMIC DNA]</scope>
    <source>
        <strain evidence="4">EPL6</strain>
    </source>
</reference>
<evidence type="ECO:0000259" key="1">
    <source>
        <dbReference type="Pfam" id="PF01557"/>
    </source>
</evidence>
<dbReference type="Gene3D" id="3.90.850.10">
    <property type="entry name" value="Fumarylacetoacetase-like, C-terminal domain"/>
    <property type="match status" value="1"/>
</dbReference>
<dbReference type="PANTHER" id="PTHR43211:SF1">
    <property type="entry name" value="BLL6422 PROTEIN"/>
    <property type="match status" value="1"/>
</dbReference>